<accession>A0A1M5MER8</accession>
<sequence>MPPASAGASGAQVRQSLLDLLDPLVRETGHDLEDVSVARAGRRSIVRVVVDADGGIDLDAVAEVSRVVSDALDAALQAGPDGDPEVARALAGSYTLEVTSPGVDRPLTEPRHWRRAVGRLVATEAHGKQVTGRVVTTDDAGATLDVKGRQQSVPWAALGRGKVQVEFNRPAEKE</sequence>
<dbReference type="AlphaFoldDB" id="A0A1M5MER8"/>
<dbReference type="Pfam" id="PF02576">
    <property type="entry name" value="RimP_N"/>
    <property type="match status" value="1"/>
</dbReference>
<organism evidence="6 7">
    <name type="scientific">Jatrophihabitans endophyticus</name>
    <dbReference type="NCBI Taxonomy" id="1206085"/>
    <lineage>
        <taxon>Bacteria</taxon>
        <taxon>Bacillati</taxon>
        <taxon>Actinomycetota</taxon>
        <taxon>Actinomycetes</taxon>
        <taxon>Jatrophihabitantales</taxon>
        <taxon>Jatrophihabitantaceae</taxon>
        <taxon>Jatrophihabitans</taxon>
    </lineage>
</organism>
<evidence type="ECO:0000259" key="4">
    <source>
        <dbReference type="Pfam" id="PF02576"/>
    </source>
</evidence>
<gene>
    <name evidence="3" type="primary">rimP</name>
    <name evidence="6" type="ORF">SAMN05443575_2710</name>
</gene>
<dbReference type="Pfam" id="PF17384">
    <property type="entry name" value="DUF150_C"/>
    <property type="match status" value="1"/>
</dbReference>
<dbReference type="PANTHER" id="PTHR33867">
    <property type="entry name" value="RIBOSOME MATURATION FACTOR RIMP"/>
    <property type="match status" value="1"/>
</dbReference>
<proteinExistence type="inferred from homology"/>
<dbReference type="CDD" id="cd01734">
    <property type="entry name" value="YlxS_C"/>
    <property type="match status" value="1"/>
</dbReference>
<evidence type="ECO:0000313" key="6">
    <source>
        <dbReference type="EMBL" id="SHG75820.1"/>
    </source>
</evidence>
<dbReference type="SUPFAM" id="SSF75420">
    <property type="entry name" value="YhbC-like, N-terminal domain"/>
    <property type="match status" value="1"/>
</dbReference>
<dbReference type="InterPro" id="IPR028998">
    <property type="entry name" value="RimP_C"/>
</dbReference>
<comment type="function">
    <text evidence="3">Required for maturation of 30S ribosomal subunits.</text>
</comment>
<protein>
    <recommendedName>
        <fullName evidence="3">Ribosome maturation factor RimP</fullName>
    </recommendedName>
</protein>
<feature type="domain" description="Ribosome maturation factor RimP N-terminal" evidence="4">
    <location>
        <begin position="20"/>
        <end position="104"/>
    </location>
</feature>
<keyword evidence="7" id="KW-1185">Reference proteome</keyword>
<evidence type="ECO:0000313" key="7">
    <source>
        <dbReference type="Proteomes" id="UP000186132"/>
    </source>
</evidence>
<dbReference type="InterPro" id="IPR003728">
    <property type="entry name" value="Ribosome_maturation_RimP"/>
</dbReference>
<dbReference type="PANTHER" id="PTHR33867:SF1">
    <property type="entry name" value="RIBOSOME MATURATION FACTOR RIMP"/>
    <property type="match status" value="1"/>
</dbReference>
<keyword evidence="1 3" id="KW-0963">Cytoplasm</keyword>
<dbReference type="GO" id="GO:0000028">
    <property type="term" value="P:ribosomal small subunit assembly"/>
    <property type="evidence" value="ECO:0007669"/>
    <property type="project" value="TreeGrafter"/>
</dbReference>
<dbReference type="InterPro" id="IPR028989">
    <property type="entry name" value="RimP_N"/>
</dbReference>
<dbReference type="InterPro" id="IPR036847">
    <property type="entry name" value="RimP_C_sf"/>
</dbReference>
<dbReference type="HAMAP" id="MF_01077">
    <property type="entry name" value="RimP"/>
    <property type="match status" value="1"/>
</dbReference>
<dbReference type="STRING" id="1206085.SAMN05443575_2710"/>
<feature type="domain" description="Ribosome maturation factor RimP C-terminal" evidence="5">
    <location>
        <begin position="107"/>
        <end position="167"/>
    </location>
</feature>
<evidence type="ECO:0000256" key="2">
    <source>
        <dbReference type="ARBA" id="ARBA00022517"/>
    </source>
</evidence>
<dbReference type="SUPFAM" id="SSF74942">
    <property type="entry name" value="YhbC-like, C-terminal domain"/>
    <property type="match status" value="1"/>
</dbReference>
<comment type="subcellular location">
    <subcellularLocation>
        <location evidence="3">Cytoplasm</location>
    </subcellularLocation>
</comment>
<evidence type="ECO:0000256" key="1">
    <source>
        <dbReference type="ARBA" id="ARBA00022490"/>
    </source>
</evidence>
<dbReference type="RefSeq" id="WP_073390812.1">
    <property type="nucleotide sequence ID" value="NZ_FQVU01000003.1"/>
</dbReference>
<dbReference type="GO" id="GO:0006412">
    <property type="term" value="P:translation"/>
    <property type="evidence" value="ECO:0007669"/>
    <property type="project" value="TreeGrafter"/>
</dbReference>
<dbReference type="GO" id="GO:0005829">
    <property type="term" value="C:cytosol"/>
    <property type="evidence" value="ECO:0007669"/>
    <property type="project" value="TreeGrafter"/>
</dbReference>
<evidence type="ECO:0000256" key="3">
    <source>
        <dbReference type="HAMAP-Rule" id="MF_01077"/>
    </source>
</evidence>
<comment type="similarity">
    <text evidence="3">Belongs to the RimP family.</text>
</comment>
<dbReference type="EMBL" id="FQVU01000003">
    <property type="protein sequence ID" value="SHG75820.1"/>
    <property type="molecule type" value="Genomic_DNA"/>
</dbReference>
<name>A0A1M5MER8_9ACTN</name>
<reference evidence="6 7" key="1">
    <citation type="submission" date="2016-11" db="EMBL/GenBank/DDBJ databases">
        <authorList>
            <person name="Jaros S."/>
            <person name="Januszkiewicz K."/>
            <person name="Wedrychowicz H."/>
        </authorList>
    </citation>
    <scope>NUCLEOTIDE SEQUENCE [LARGE SCALE GENOMIC DNA]</scope>
    <source>
        <strain evidence="6 7">DSM 45627</strain>
    </source>
</reference>
<dbReference type="Proteomes" id="UP000186132">
    <property type="component" value="Unassembled WGS sequence"/>
</dbReference>
<evidence type="ECO:0000259" key="5">
    <source>
        <dbReference type="Pfam" id="PF17384"/>
    </source>
</evidence>
<keyword evidence="2 3" id="KW-0690">Ribosome biogenesis</keyword>
<dbReference type="Gene3D" id="3.30.300.70">
    <property type="entry name" value="RimP-like superfamily, N-terminal"/>
    <property type="match status" value="1"/>
</dbReference>
<dbReference type="InterPro" id="IPR035956">
    <property type="entry name" value="RimP_N_sf"/>
</dbReference>
<dbReference type="NCBIfam" id="NF000930">
    <property type="entry name" value="PRK00092.2-2"/>
    <property type="match status" value="1"/>
</dbReference>